<feature type="transmembrane region" description="Helical" evidence="19">
    <location>
        <begin position="56"/>
        <end position="75"/>
    </location>
</feature>
<evidence type="ECO:0000256" key="19">
    <source>
        <dbReference type="SAM" id="Phobius"/>
    </source>
</evidence>
<feature type="transmembrane region" description="Helical" evidence="19">
    <location>
        <begin position="81"/>
        <end position="97"/>
    </location>
</feature>
<comment type="similarity">
    <text evidence="5 18">Belongs to the CDS family.</text>
</comment>
<feature type="transmembrane region" description="Helical" evidence="19">
    <location>
        <begin position="202"/>
        <end position="223"/>
    </location>
</feature>
<evidence type="ECO:0000313" key="21">
    <source>
        <dbReference type="Proteomes" id="UP000599578"/>
    </source>
</evidence>
<evidence type="ECO:0000256" key="18">
    <source>
        <dbReference type="RuleBase" id="RU003938"/>
    </source>
</evidence>
<organism evidence="20 21">
    <name type="scientific">Marinobacterium nitratireducens</name>
    <dbReference type="NCBI Taxonomy" id="518897"/>
    <lineage>
        <taxon>Bacteria</taxon>
        <taxon>Pseudomonadati</taxon>
        <taxon>Pseudomonadota</taxon>
        <taxon>Gammaproteobacteria</taxon>
        <taxon>Oceanospirillales</taxon>
        <taxon>Oceanospirillaceae</taxon>
        <taxon>Marinobacterium</taxon>
    </lineage>
</organism>
<evidence type="ECO:0000256" key="14">
    <source>
        <dbReference type="ARBA" id="ARBA00023098"/>
    </source>
</evidence>
<dbReference type="EMBL" id="BMLT01000002">
    <property type="protein sequence ID" value="GGO78833.1"/>
    <property type="molecule type" value="Genomic_DNA"/>
</dbReference>
<comment type="caution">
    <text evidence="20">The sequence shown here is derived from an EMBL/GenBank/DDBJ whole genome shotgun (WGS) entry which is preliminary data.</text>
</comment>
<dbReference type="PROSITE" id="PS01315">
    <property type="entry name" value="CDS"/>
    <property type="match status" value="1"/>
</dbReference>
<evidence type="ECO:0000256" key="15">
    <source>
        <dbReference type="ARBA" id="ARBA00023136"/>
    </source>
</evidence>
<dbReference type="PANTHER" id="PTHR46382">
    <property type="entry name" value="PHOSPHATIDATE CYTIDYLYLTRANSFERASE"/>
    <property type="match status" value="1"/>
</dbReference>
<keyword evidence="9" id="KW-0444">Lipid biosynthesis</keyword>
<evidence type="ECO:0000256" key="9">
    <source>
        <dbReference type="ARBA" id="ARBA00022516"/>
    </source>
</evidence>
<evidence type="ECO:0000256" key="6">
    <source>
        <dbReference type="ARBA" id="ARBA00012487"/>
    </source>
</evidence>
<feature type="transmembrane region" description="Helical" evidence="19">
    <location>
        <begin position="109"/>
        <end position="126"/>
    </location>
</feature>
<name>A0A917Z9J3_9GAMM</name>
<comment type="catalytic activity">
    <reaction evidence="1 18">
        <text>a 1,2-diacyl-sn-glycero-3-phosphate + CTP + H(+) = a CDP-1,2-diacyl-sn-glycerol + diphosphate</text>
        <dbReference type="Rhea" id="RHEA:16229"/>
        <dbReference type="ChEBI" id="CHEBI:15378"/>
        <dbReference type="ChEBI" id="CHEBI:33019"/>
        <dbReference type="ChEBI" id="CHEBI:37563"/>
        <dbReference type="ChEBI" id="CHEBI:58332"/>
        <dbReference type="ChEBI" id="CHEBI:58608"/>
        <dbReference type="EC" id="2.7.7.41"/>
    </reaction>
</comment>
<evidence type="ECO:0000256" key="16">
    <source>
        <dbReference type="ARBA" id="ARBA00023209"/>
    </source>
</evidence>
<keyword evidence="10 18" id="KW-0808">Transferase</keyword>
<evidence type="ECO:0000256" key="10">
    <source>
        <dbReference type="ARBA" id="ARBA00022679"/>
    </source>
</evidence>
<evidence type="ECO:0000256" key="5">
    <source>
        <dbReference type="ARBA" id="ARBA00010185"/>
    </source>
</evidence>
<sequence length="270" mass="29494">MLKQRMLTALVLAPAALAGVFLLQQTWFEVFVAAAMVLGAWEWGRLAGFGQRRARLLFAAGLGVLLLACIFVRPWVPVPGLMLVTVLFWLLALYWVVRFPRVGAWEGSLSRLLIGYLVLTSSWFALVELKQLERGNLMILLLLLLVWAADVGAYVAGKTWGRNKLAPAVSPGKTREGLFGGLFSCILVGALFGAWLELPLLSLVYLVVLSFCTGLASVLGDLFESMLKRHQGIKDSGRLLPGHGGVLDRIDSLTAAAPVFVLGMWLMTEL</sequence>
<evidence type="ECO:0000256" key="2">
    <source>
        <dbReference type="ARBA" id="ARBA00004651"/>
    </source>
</evidence>
<dbReference type="EC" id="2.7.7.41" evidence="6 18"/>
<evidence type="ECO:0000256" key="8">
    <source>
        <dbReference type="ARBA" id="ARBA00022475"/>
    </source>
</evidence>
<dbReference type="GO" id="GO:0004605">
    <property type="term" value="F:phosphatidate cytidylyltransferase activity"/>
    <property type="evidence" value="ECO:0007669"/>
    <property type="project" value="UniProtKB-EC"/>
</dbReference>
<reference evidence="20 21" key="1">
    <citation type="journal article" date="2014" name="Int. J. Syst. Evol. Microbiol.">
        <title>Complete genome sequence of Corynebacterium casei LMG S-19264T (=DSM 44701T), isolated from a smear-ripened cheese.</title>
        <authorList>
            <consortium name="US DOE Joint Genome Institute (JGI-PGF)"/>
            <person name="Walter F."/>
            <person name="Albersmeier A."/>
            <person name="Kalinowski J."/>
            <person name="Ruckert C."/>
        </authorList>
    </citation>
    <scope>NUCLEOTIDE SEQUENCE [LARGE SCALE GENOMIC DNA]</scope>
    <source>
        <strain evidence="20 21">CGMCC 1.7286</strain>
    </source>
</reference>
<comment type="pathway">
    <text evidence="4">Lipid metabolism.</text>
</comment>
<feature type="transmembrane region" description="Helical" evidence="19">
    <location>
        <begin position="28"/>
        <end position="44"/>
    </location>
</feature>
<evidence type="ECO:0000256" key="7">
    <source>
        <dbReference type="ARBA" id="ARBA00019373"/>
    </source>
</evidence>
<evidence type="ECO:0000256" key="17">
    <source>
        <dbReference type="ARBA" id="ARBA00023264"/>
    </source>
</evidence>
<evidence type="ECO:0000256" key="3">
    <source>
        <dbReference type="ARBA" id="ARBA00005119"/>
    </source>
</evidence>
<keyword evidence="13 19" id="KW-1133">Transmembrane helix</keyword>
<evidence type="ECO:0000256" key="11">
    <source>
        <dbReference type="ARBA" id="ARBA00022692"/>
    </source>
</evidence>
<gene>
    <name evidence="20" type="primary">cdsA-1</name>
    <name evidence="20" type="ORF">GCM10011348_11710</name>
</gene>
<dbReference type="Pfam" id="PF01148">
    <property type="entry name" value="CTP_transf_1"/>
    <property type="match status" value="1"/>
</dbReference>
<comment type="subcellular location">
    <subcellularLocation>
        <location evidence="2">Cell membrane</location>
        <topology evidence="2">Multi-pass membrane protein</topology>
    </subcellularLocation>
</comment>
<evidence type="ECO:0000256" key="13">
    <source>
        <dbReference type="ARBA" id="ARBA00022989"/>
    </source>
</evidence>
<keyword evidence="16" id="KW-0594">Phospholipid biosynthesis</keyword>
<protein>
    <recommendedName>
        <fullName evidence="7 18">Phosphatidate cytidylyltransferase</fullName>
        <ecNumber evidence="6 18">2.7.7.41</ecNumber>
    </recommendedName>
</protein>
<keyword evidence="14" id="KW-0443">Lipid metabolism</keyword>
<comment type="pathway">
    <text evidence="3 18">Phospholipid metabolism; CDP-diacylglycerol biosynthesis; CDP-diacylglycerol from sn-glycerol 3-phosphate: step 3/3.</text>
</comment>
<evidence type="ECO:0000256" key="1">
    <source>
        <dbReference type="ARBA" id="ARBA00001698"/>
    </source>
</evidence>
<keyword evidence="15 19" id="KW-0472">Membrane</keyword>
<keyword evidence="8" id="KW-1003">Cell membrane</keyword>
<evidence type="ECO:0000256" key="4">
    <source>
        <dbReference type="ARBA" id="ARBA00005189"/>
    </source>
</evidence>
<evidence type="ECO:0000256" key="12">
    <source>
        <dbReference type="ARBA" id="ARBA00022695"/>
    </source>
</evidence>
<dbReference type="GO" id="GO:0005886">
    <property type="term" value="C:plasma membrane"/>
    <property type="evidence" value="ECO:0007669"/>
    <property type="project" value="UniProtKB-SubCell"/>
</dbReference>
<dbReference type="PANTHER" id="PTHR46382:SF1">
    <property type="entry name" value="PHOSPHATIDATE CYTIDYLYLTRANSFERASE"/>
    <property type="match status" value="1"/>
</dbReference>
<keyword evidence="17" id="KW-1208">Phospholipid metabolism</keyword>
<accession>A0A917Z9J3</accession>
<dbReference type="AlphaFoldDB" id="A0A917Z9J3"/>
<keyword evidence="12 18" id="KW-0548">Nucleotidyltransferase</keyword>
<proteinExistence type="inferred from homology"/>
<dbReference type="Proteomes" id="UP000599578">
    <property type="component" value="Unassembled WGS sequence"/>
</dbReference>
<dbReference type="InterPro" id="IPR000374">
    <property type="entry name" value="PC_trans"/>
</dbReference>
<keyword evidence="11 18" id="KW-0812">Transmembrane</keyword>
<dbReference type="GO" id="GO:0016024">
    <property type="term" value="P:CDP-diacylglycerol biosynthetic process"/>
    <property type="evidence" value="ECO:0007669"/>
    <property type="project" value="TreeGrafter"/>
</dbReference>
<feature type="transmembrane region" description="Helical" evidence="19">
    <location>
        <begin position="177"/>
        <end position="196"/>
    </location>
</feature>
<feature type="transmembrane region" description="Helical" evidence="19">
    <location>
        <begin position="138"/>
        <end position="156"/>
    </location>
</feature>
<evidence type="ECO:0000313" key="20">
    <source>
        <dbReference type="EMBL" id="GGO78833.1"/>
    </source>
</evidence>
<keyword evidence="21" id="KW-1185">Reference proteome</keyword>